<evidence type="ECO:0000313" key="3">
    <source>
        <dbReference type="Proteomes" id="UP000639004"/>
    </source>
</evidence>
<comment type="caution">
    <text evidence="2">The sequence shown here is derived from an EMBL/GenBank/DDBJ whole genome shotgun (WGS) entry which is preliminary data.</text>
</comment>
<reference evidence="2 3" key="1">
    <citation type="submission" date="2020-12" db="EMBL/GenBank/DDBJ databases">
        <title>Enhanced detection system for hospital associated transmission using whole genome sequencing surveillance.</title>
        <authorList>
            <person name="Harrison L.H."/>
            <person name="Van Tyne D."/>
            <person name="Marsh J.W."/>
            <person name="Griffith M.P."/>
            <person name="Snyder D.J."/>
            <person name="Cooper V.S."/>
            <person name="Mustapha M."/>
        </authorList>
    </citation>
    <scope>NUCLEOTIDE SEQUENCE [LARGE SCALE GENOMIC DNA]</scope>
    <source>
        <strain evidence="2 3">SER00238</strain>
    </source>
</reference>
<sequence length="162" mass="18692">MPEMVIKYHLQPLTIAQQYQALKTSGPYERLIITDQDRTLLWEGWLQPSLFSRRYKVAVRYNLGTAPICVVTEPDLYSLAGAKIIPHLYRKDKHIPGAKLCLFLPSSQSDNKLSEWRSQLKISDTLIPWASLWLFYFEQWLHTGHWEGGGKHPAASGVKNER</sequence>
<dbReference type="Pfam" id="PF26395">
    <property type="entry name" value="E2-CBASS"/>
    <property type="match status" value="1"/>
</dbReference>
<name>A0ABS0TX47_SERPR</name>
<dbReference type="Proteomes" id="UP000639004">
    <property type="component" value="Unassembled WGS sequence"/>
</dbReference>
<keyword evidence="3" id="KW-1185">Reference proteome</keyword>
<evidence type="ECO:0000313" key="2">
    <source>
        <dbReference type="EMBL" id="MBI6182947.1"/>
    </source>
</evidence>
<dbReference type="EMBL" id="JAEHSL010000024">
    <property type="protein sequence ID" value="MBI6182947.1"/>
    <property type="molecule type" value="Genomic_DNA"/>
</dbReference>
<accession>A0ABS0TX47</accession>
<protein>
    <recommendedName>
        <fullName evidence="1">Type II CBASS E2 protein domain-containing protein</fullName>
    </recommendedName>
</protein>
<organism evidence="2 3">
    <name type="scientific">Serratia proteamaculans</name>
    <dbReference type="NCBI Taxonomy" id="28151"/>
    <lineage>
        <taxon>Bacteria</taxon>
        <taxon>Pseudomonadati</taxon>
        <taxon>Pseudomonadota</taxon>
        <taxon>Gammaproteobacteria</taxon>
        <taxon>Enterobacterales</taxon>
        <taxon>Yersiniaceae</taxon>
        <taxon>Serratia</taxon>
    </lineage>
</organism>
<feature type="domain" description="Type II CBASS E2 protein" evidence="1">
    <location>
        <begin position="20"/>
        <end position="153"/>
    </location>
</feature>
<evidence type="ECO:0000259" key="1">
    <source>
        <dbReference type="Pfam" id="PF26395"/>
    </source>
</evidence>
<dbReference type="InterPro" id="IPR058588">
    <property type="entry name" value="E2-CBASS"/>
</dbReference>
<proteinExistence type="predicted"/>
<gene>
    <name evidence="2" type="ORF">JEQ07_21430</name>
</gene>